<dbReference type="PANTHER" id="PTHR47837">
    <property type="entry name" value="GTP PYROPHOSPHOKINASE YJBM"/>
    <property type="match status" value="1"/>
</dbReference>
<dbReference type="InterPro" id="IPR052366">
    <property type="entry name" value="GTP_Pyrophosphokinase"/>
</dbReference>
<dbReference type="Pfam" id="PF04607">
    <property type="entry name" value="RelA_SpoT"/>
    <property type="match status" value="1"/>
</dbReference>
<proteinExistence type="predicted"/>
<organism evidence="2 3">
    <name type="scientific">Williamsia phyllosphaerae</name>
    <dbReference type="NCBI Taxonomy" id="885042"/>
    <lineage>
        <taxon>Bacteria</taxon>
        <taxon>Bacillati</taxon>
        <taxon>Actinomycetota</taxon>
        <taxon>Actinomycetes</taxon>
        <taxon>Mycobacteriales</taxon>
        <taxon>Nocardiaceae</taxon>
        <taxon>Williamsia</taxon>
    </lineage>
</organism>
<dbReference type="SMART" id="SM00954">
    <property type="entry name" value="RelA_SpoT"/>
    <property type="match status" value="1"/>
</dbReference>
<reference evidence="3" key="1">
    <citation type="journal article" date="2019" name="Int. J. Syst. Evol. Microbiol.">
        <title>The Global Catalogue of Microorganisms (GCM) 10K type strain sequencing project: providing services to taxonomists for standard genome sequencing and annotation.</title>
        <authorList>
            <consortium name="The Broad Institute Genomics Platform"/>
            <consortium name="The Broad Institute Genome Sequencing Center for Infectious Disease"/>
            <person name="Wu L."/>
            <person name="Ma J."/>
        </authorList>
    </citation>
    <scope>NUCLEOTIDE SEQUENCE [LARGE SCALE GENOMIC DNA]</scope>
    <source>
        <strain evidence="3">CCM 7855</strain>
    </source>
</reference>
<dbReference type="Gene3D" id="1.10.287.860">
    <property type="entry name" value="Nucleotidyltransferase"/>
    <property type="match status" value="1"/>
</dbReference>
<evidence type="ECO:0000313" key="2">
    <source>
        <dbReference type="EMBL" id="GGF32079.1"/>
    </source>
</evidence>
<dbReference type="RefSeq" id="WP_308691244.1">
    <property type="nucleotide sequence ID" value="NZ_BMCS01000002.1"/>
</dbReference>
<evidence type="ECO:0000259" key="1">
    <source>
        <dbReference type="SMART" id="SM00954"/>
    </source>
</evidence>
<accession>A0ABQ1V1W7</accession>
<dbReference type="Proteomes" id="UP000632454">
    <property type="component" value="Unassembled WGS sequence"/>
</dbReference>
<evidence type="ECO:0000313" key="3">
    <source>
        <dbReference type="Proteomes" id="UP000632454"/>
    </source>
</evidence>
<comment type="caution">
    <text evidence="2">The sequence shown here is derived from an EMBL/GenBank/DDBJ whole genome shotgun (WGS) entry which is preliminary data.</text>
</comment>
<sequence>MSRTEPDHRRADARLTDLMPTTDLADLHQLRDDFARFMMQYKFGIDTVNTKITILRDELTHLHDYNPIENLSSRLKAPESILAKIGRKGCAPSFEAIRATITDIAGVRVTTSFVSDVYHVMDMLSRQDDVTVLEIRDYIANPKPNGYRSLHALLEVPVNMSDRVVPVVVEVQIRTIAMDFWASLEHKIYYKYARDVPRDLLDELGQAAETAHRLDATMEHLHEEIRGADRGSAVGDVVPSDAVLHEWVAARTRFITEQ</sequence>
<protein>
    <submittedName>
        <fullName evidence="2">GTP pyrophosphokinase</fullName>
    </submittedName>
</protein>
<dbReference type="Gene3D" id="3.30.460.10">
    <property type="entry name" value="Beta Polymerase, domain 2"/>
    <property type="match status" value="1"/>
</dbReference>
<dbReference type="CDD" id="cd05399">
    <property type="entry name" value="NT_Rel-Spo_like"/>
    <property type="match status" value="1"/>
</dbReference>
<dbReference type="InterPro" id="IPR007685">
    <property type="entry name" value="RelA_SpoT"/>
</dbReference>
<gene>
    <name evidence="2" type="ORF">GCM10007298_29940</name>
</gene>
<dbReference type="SUPFAM" id="SSF81301">
    <property type="entry name" value="Nucleotidyltransferase"/>
    <property type="match status" value="1"/>
</dbReference>
<name>A0ABQ1V1W7_9NOCA</name>
<dbReference type="EMBL" id="BMCS01000002">
    <property type="protein sequence ID" value="GGF32079.1"/>
    <property type="molecule type" value="Genomic_DNA"/>
</dbReference>
<keyword evidence="3" id="KW-1185">Reference proteome</keyword>
<dbReference type="InterPro" id="IPR043519">
    <property type="entry name" value="NT_sf"/>
</dbReference>
<feature type="domain" description="RelA/SpoT" evidence="1">
    <location>
        <begin position="73"/>
        <end position="196"/>
    </location>
</feature>
<dbReference type="PANTHER" id="PTHR47837:SF2">
    <property type="entry name" value="GTP PYROPHOSPHOKINASE YWAC"/>
    <property type="match status" value="1"/>
</dbReference>